<keyword evidence="6" id="KW-1185">Reference proteome</keyword>
<feature type="region of interest" description="Disordered" evidence="4">
    <location>
        <begin position="1295"/>
        <end position="1354"/>
    </location>
</feature>
<comment type="similarity">
    <text evidence="1">Belongs to the MAP7 family.</text>
</comment>
<proteinExistence type="inferred from homology"/>
<dbReference type="EMBL" id="KZ288192">
    <property type="protein sequence ID" value="PBC34361.1"/>
    <property type="molecule type" value="Genomic_DNA"/>
</dbReference>
<evidence type="ECO:0000313" key="5">
    <source>
        <dbReference type="EMBL" id="PBC34361.1"/>
    </source>
</evidence>
<evidence type="ECO:0000256" key="4">
    <source>
        <dbReference type="SAM" id="MobiDB-lite"/>
    </source>
</evidence>
<dbReference type="PANTHER" id="PTHR15073">
    <property type="entry name" value="MICROTUBULE-ASSOCIATED PROTEIN"/>
    <property type="match status" value="1"/>
</dbReference>
<evidence type="ECO:0000256" key="1">
    <source>
        <dbReference type="ARBA" id="ARBA00007525"/>
    </source>
</evidence>
<name>A0A2A3ETJ1_APICC</name>
<feature type="region of interest" description="Disordered" evidence="4">
    <location>
        <begin position="1157"/>
        <end position="1263"/>
    </location>
</feature>
<dbReference type="OrthoDB" id="6433611at2759"/>
<feature type="compositionally biased region" description="Pro residues" evidence="4">
    <location>
        <begin position="629"/>
        <end position="640"/>
    </location>
</feature>
<reference evidence="5 6" key="1">
    <citation type="submission" date="2014-07" db="EMBL/GenBank/DDBJ databases">
        <title>Genomic and transcriptomic analysis on Apis cerana provide comprehensive insights into honey bee biology.</title>
        <authorList>
            <person name="Diao Q."/>
            <person name="Sun L."/>
            <person name="Zheng H."/>
            <person name="Zheng H."/>
            <person name="Xu S."/>
            <person name="Wang S."/>
            <person name="Zeng Z."/>
            <person name="Hu F."/>
            <person name="Su S."/>
            <person name="Wu J."/>
        </authorList>
    </citation>
    <scope>NUCLEOTIDE SEQUENCE [LARGE SCALE GENOMIC DNA]</scope>
    <source>
        <tissue evidence="5">Pupae without intestine</tissue>
    </source>
</reference>
<feature type="coiled-coil region" evidence="3">
    <location>
        <begin position="937"/>
        <end position="976"/>
    </location>
</feature>
<evidence type="ECO:0000313" key="6">
    <source>
        <dbReference type="Proteomes" id="UP000242457"/>
    </source>
</evidence>
<dbReference type="InterPro" id="IPR051483">
    <property type="entry name" value="MAP7_domain-containing"/>
</dbReference>
<feature type="region of interest" description="Disordered" evidence="4">
    <location>
        <begin position="1132"/>
        <end position="1151"/>
    </location>
</feature>
<dbReference type="GO" id="GO:0000226">
    <property type="term" value="P:microtubule cytoskeleton organization"/>
    <property type="evidence" value="ECO:0007669"/>
    <property type="project" value="TreeGrafter"/>
</dbReference>
<feature type="region of interest" description="Disordered" evidence="4">
    <location>
        <begin position="1024"/>
        <end position="1051"/>
    </location>
</feature>
<feature type="region of interest" description="Disordered" evidence="4">
    <location>
        <begin position="660"/>
        <end position="683"/>
    </location>
</feature>
<dbReference type="GO" id="GO:0015630">
    <property type="term" value="C:microtubule cytoskeleton"/>
    <property type="evidence" value="ECO:0007669"/>
    <property type="project" value="TreeGrafter"/>
</dbReference>
<dbReference type="Proteomes" id="UP000242457">
    <property type="component" value="Unassembled WGS sequence"/>
</dbReference>
<feature type="compositionally biased region" description="Basic and acidic residues" evidence="4">
    <location>
        <begin position="1027"/>
        <end position="1037"/>
    </location>
</feature>
<evidence type="ECO:0000256" key="3">
    <source>
        <dbReference type="SAM" id="Coils"/>
    </source>
</evidence>
<evidence type="ECO:0000256" key="2">
    <source>
        <dbReference type="ARBA" id="ARBA00023054"/>
    </source>
</evidence>
<feature type="compositionally biased region" description="Low complexity" evidence="4">
    <location>
        <begin position="1217"/>
        <end position="1237"/>
    </location>
</feature>
<dbReference type="STRING" id="94128.A0A2A3ETJ1"/>
<feature type="region of interest" description="Disordered" evidence="4">
    <location>
        <begin position="621"/>
        <end position="646"/>
    </location>
</feature>
<feature type="compositionally biased region" description="Low complexity" evidence="4">
    <location>
        <begin position="1302"/>
        <end position="1330"/>
    </location>
</feature>
<dbReference type="PANTHER" id="PTHR15073:SF18">
    <property type="entry name" value="ENSCONSIN, ISOFORM F"/>
    <property type="match status" value="1"/>
</dbReference>
<accession>A0A2A3ETJ1</accession>
<feature type="compositionally biased region" description="Polar residues" evidence="4">
    <location>
        <begin position="1176"/>
        <end position="1197"/>
    </location>
</feature>
<feature type="compositionally biased region" description="Polar residues" evidence="4">
    <location>
        <begin position="674"/>
        <end position="683"/>
    </location>
</feature>
<sequence length="1354" mass="151702">MQQMTEDTQARVFASALTMVVAMLADYGQADLGKKTPFSKYDGSSLTGLIGDFLRNLRLELSPNRRKDLSMIFQDYKYAFGFVIAICNFQVKYALRSVETKVESTSKQEFNDMVECHSVKYRCGVRLPMLAIRGKRQLLNPQPGHSADVIPELTDLIIEQVTEKREGIPHLKDHFLRCSVSCYAINDCNYRLTVILDFMGHKGRRIEMAMNRTPFILQSVQRAIVLLRQTNRRQRAFTRRKSISQRSHSFDFIFPLRTKRTPSVSAIVSPPHIGHRTQEARVASKTRVERSKNSNRGVLEGWWWIGHEREEAAAVSVSGIGSDNAPSRDNAIFGDREDRMLTARSGPLGLGVPRTLGPAEGSDHLFLLPERALIMDSTHLRQDLAGLDFNLHLNLLHTAPRGNVWLCESLLCTESLSGDDGTHAVLTMRFFYRAKTEGGREDSGSMGLLPLLCLLRVDRWNDKKANDVSVENSHETPLRKLVPRNLAYILYIDYRLDIKVDSCRKHEKGMRNVVEMVASNFSNSLRKLLIDKEIEIEVETVQFSFKLINASKNNFNSLTSYAFCNFIYPTFTTFLFHRPLFYSIETRGARKKQWGLEEITDETSGEREYRETLRKAAVCYSSGRAGSPSPSPPTSPPPSPAKEAKTTANVDLANVRDACHEARDPGTSGRRAPHQQQPTSSGTCVTEFRDFTAGRRSPTATSTDSREYVYAAETLPSLETGVNLTRIGRFAVVHSKNLAIVCEQAFFRDFSSKLATLLDTATTAITLYILTSCKCKKLKVVRIRPTEREIFATAITRIIELVTLGSSPSVVKANTGVKKFLRDTVGLDRSKGYVANTIEDQLSELIGPRNGFGKIVGNNEARVESHGGLLTRTRRESTGNAKDVDRAKLVRERQNEERQRKLEELRQQAFAAQRFREQREEERRRRIDELRSRDNDRRNQVEERKRLICEAERERREAILRKNQEREARIEAKKKNERSHIVFAFGSSTPRMLEPADTGGSTFWGTRRATSTTNVMMFSAAQPLTRRSSERELDGSKKRATSAGGLDRKPGEALNGLFADMRMSSSMYEVFNWNSSPDPPLTPAKHKRASLSLPPTTDIFAIDDKSDSDTRRPMIQRAASVSGDACGRFASKGNSIAGEESDGTPGTPSSVYLRVNRRRTDLMPTIPSPRDGPPTSGRSSSAKAFTRSPGRTYSMSRLDQLAQPRKRPTELSTLTEQQSQPLSASSMSRSMSHLAASGGKSLKRSDNSRSMGTLPGAVPMPRPTRAERLRRKAREHQNQQQQDVHLGWVRVGIRSGEVTPNSPSRPHSSMSQQSASSVGSSNVNLRPRTAAPRRPRPASIAGTGVSVTERHITV</sequence>
<protein>
    <submittedName>
        <fullName evidence="5">Uncharacterized protein</fullName>
    </submittedName>
</protein>
<keyword evidence="2 3" id="KW-0175">Coiled coil</keyword>
<gene>
    <name evidence="5" type="ORF">APICC_08032</name>
</gene>
<organism evidence="5 6">
    <name type="scientific">Apis cerana cerana</name>
    <name type="common">Oriental honeybee</name>
    <dbReference type="NCBI Taxonomy" id="94128"/>
    <lineage>
        <taxon>Eukaryota</taxon>
        <taxon>Metazoa</taxon>
        <taxon>Ecdysozoa</taxon>
        <taxon>Arthropoda</taxon>
        <taxon>Hexapoda</taxon>
        <taxon>Insecta</taxon>
        <taxon>Pterygota</taxon>
        <taxon>Neoptera</taxon>
        <taxon>Endopterygota</taxon>
        <taxon>Hymenoptera</taxon>
        <taxon>Apocrita</taxon>
        <taxon>Aculeata</taxon>
        <taxon>Apoidea</taxon>
        <taxon>Anthophila</taxon>
        <taxon>Apidae</taxon>
        <taxon>Apis</taxon>
    </lineage>
</organism>